<gene>
    <name evidence="10" type="ordered locus">NRI_0705</name>
</gene>
<dbReference type="PROSITE" id="PS00480">
    <property type="entry name" value="CITRATE_SYNTHASE"/>
    <property type="match status" value="1"/>
</dbReference>
<dbReference type="Pfam" id="PF00285">
    <property type="entry name" value="Citrate_synt"/>
    <property type="match status" value="1"/>
</dbReference>
<evidence type="ECO:0000256" key="3">
    <source>
        <dbReference type="ARBA" id="ARBA00022134"/>
    </source>
</evidence>
<dbReference type="InterPro" id="IPR002020">
    <property type="entry name" value="Citrate_synthase"/>
</dbReference>
<dbReference type="KEGG" id="nri:NRI_0705"/>
<dbReference type="InterPro" id="IPR036969">
    <property type="entry name" value="Citrate_synthase_sf"/>
</dbReference>
<comment type="similarity">
    <text evidence="2 7 9">Belongs to the citrate synthase family.</text>
</comment>
<keyword evidence="5 7" id="KW-0808">Transferase</keyword>
<dbReference type="RefSeq" id="WP_015816570.1">
    <property type="nucleotide sequence ID" value="NC_013009.1"/>
</dbReference>
<accession>C6V5L2</accession>
<keyword evidence="4" id="KW-0816">Tricarboxylic acid cycle</keyword>
<dbReference type="InterPro" id="IPR016142">
    <property type="entry name" value="Citrate_synth-like_lrg_a-sub"/>
</dbReference>
<sequence>MNSEKVKVNVEEFLKSTAGPSGVSASLEPRGFFYDPGYAKTAPCKSSITFIDGENGILLHRGYPIEELAQTSDFLQVGYLLINGKLPDSIATREFEEKIKHVPQLPECVLKNIRSFPTSAHPMAVLISALASLASVYGEMDFHEKKLLLVAYTPWLVAYIYRHINSQEFIEPDIRLPYTENFLYMMFGEKKPKDAEILDKIFILHADHGQTASTSVARMVVSSGASPIVACSAATASLWGPLHGGANERVLEMLRGIIESGENVENFIERVKRKEERLMGFGHRVYKNYDPRAAILKQKAHDVLKADSPILKTAGKLETIATREEYFLSRKLYPNVDFYSGIVLDALGIPSCMFTPIFALARTVGWVAQIAEFLSDSEQKLCRPRQIYVGEPRRSVHG</sequence>
<evidence type="ECO:0000313" key="10">
    <source>
        <dbReference type="EMBL" id="ACT69686.1"/>
    </source>
</evidence>
<dbReference type="GO" id="GO:0036440">
    <property type="term" value="F:citrate synthase activity"/>
    <property type="evidence" value="ECO:0007669"/>
    <property type="project" value="UniProtKB-EC"/>
</dbReference>
<dbReference type="AlphaFoldDB" id="C6V5L2"/>
<dbReference type="OrthoDB" id="9800864at2"/>
<evidence type="ECO:0000256" key="8">
    <source>
        <dbReference type="PIRSR" id="PIRSR001369-1"/>
    </source>
</evidence>
<feature type="active site" evidence="8">
    <location>
        <position position="283"/>
    </location>
</feature>
<dbReference type="HOGENOM" id="CLU_025068_2_1_5"/>
<keyword evidence="11" id="KW-1185">Reference proteome</keyword>
<dbReference type="UniPathway" id="UPA00223">
    <property type="reaction ID" value="UER00717"/>
</dbReference>
<dbReference type="GO" id="GO:0006099">
    <property type="term" value="P:tricarboxylic acid cycle"/>
    <property type="evidence" value="ECO:0007669"/>
    <property type="project" value="UniProtKB-UniPathway"/>
</dbReference>
<dbReference type="PIRSF" id="PIRSF001369">
    <property type="entry name" value="Citrate_synth"/>
    <property type="match status" value="1"/>
</dbReference>
<dbReference type="Gene3D" id="1.10.580.10">
    <property type="entry name" value="Citrate Synthase, domain 1"/>
    <property type="match status" value="1"/>
</dbReference>
<evidence type="ECO:0000256" key="2">
    <source>
        <dbReference type="ARBA" id="ARBA00010566"/>
    </source>
</evidence>
<name>C6V5L2_NEORI</name>
<evidence type="ECO:0000256" key="5">
    <source>
        <dbReference type="ARBA" id="ARBA00022679"/>
    </source>
</evidence>
<keyword evidence="10" id="KW-0012">Acyltransferase</keyword>
<feature type="active site" evidence="8">
    <location>
        <position position="337"/>
    </location>
</feature>
<dbReference type="InterPro" id="IPR024176">
    <property type="entry name" value="Citrate_synthase_bac-typ"/>
</dbReference>
<comment type="pathway">
    <text evidence="1">Carbohydrate metabolism; tricarboxylic acid cycle; isocitrate from oxaloacetate: step 1/2.</text>
</comment>
<reference evidence="10 11" key="1">
    <citation type="journal article" date="2009" name="Nucleic Acids Res.">
        <title>Analysis of complete genome sequence of Neorickettsia risticii: causative agent of Potomac horse fever.</title>
        <authorList>
            <person name="Lin M."/>
            <person name="Zhang C."/>
            <person name="Gibson K."/>
            <person name="Rikihisa Y."/>
        </authorList>
    </citation>
    <scope>NUCLEOTIDE SEQUENCE [LARGE SCALE GENOMIC DNA]</scope>
    <source>
        <strain evidence="10 11">Illinois</strain>
    </source>
</reference>
<dbReference type="PANTHER" id="PTHR42871:SF1">
    <property type="entry name" value="CITRATE SYNTHASE"/>
    <property type="match status" value="1"/>
</dbReference>
<dbReference type="STRING" id="434131.NRI_0705"/>
<evidence type="ECO:0000256" key="4">
    <source>
        <dbReference type="ARBA" id="ARBA00022532"/>
    </source>
</evidence>
<dbReference type="eggNOG" id="COG0372">
    <property type="taxonomic scope" value="Bacteria"/>
</dbReference>
<dbReference type="PANTHER" id="PTHR42871">
    <property type="entry name" value="CITRATE SYNTHASE"/>
    <property type="match status" value="1"/>
</dbReference>
<evidence type="ECO:0000256" key="7">
    <source>
        <dbReference type="PIRNR" id="PIRNR001369"/>
    </source>
</evidence>
<dbReference type="Gene3D" id="1.10.230.10">
    <property type="entry name" value="Cytochrome P450-Terp, domain 2"/>
    <property type="match status" value="1"/>
</dbReference>
<proteinExistence type="inferred from homology"/>
<dbReference type="PRINTS" id="PR00143">
    <property type="entry name" value="CITRTSNTHASE"/>
</dbReference>
<evidence type="ECO:0000313" key="11">
    <source>
        <dbReference type="Proteomes" id="UP000001627"/>
    </source>
</evidence>
<dbReference type="FunFam" id="1.10.230.10:FF:000002">
    <property type="entry name" value="Citrate synthase"/>
    <property type="match status" value="1"/>
</dbReference>
<evidence type="ECO:0000256" key="9">
    <source>
        <dbReference type="RuleBase" id="RU003406"/>
    </source>
</evidence>
<comment type="catalytic activity">
    <reaction evidence="6">
        <text>oxaloacetate + acetyl-CoA + H2O = citrate + CoA + H(+)</text>
        <dbReference type="Rhea" id="RHEA:16845"/>
        <dbReference type="ChEBI" id="CHEBI:15377"/>
        <dbReference type="ChEBI" id="CHEBI:15378"/>
        <dbReference type="ChEBI" id="CHEBI:16452"/>
        <dbReference type="ChEBI" id="CHEBI:16947"/>
        <dbReference type="ChEBI" id="CHEBI:57287"/>
        <dbReference type="ChEBI" id="CHEBI:57288"/>
        <dbReference type="EC" id="2.3.3.16"/>
    </reaction>
</comment>
<dbReference type="InterPro" id="IPR019810">
    <property type="entry name" value="Citrate_synthase_AS"/>
</dbReference>
<dbReference type="SUPFAM" id="SSF48256">
    <property type="entry name" value="Citrate synthase"/>
    <property type="match status" value="1"/>
</dbReference>
<dbReference type="Proteomes" id="UP000001627">
    <property type="component" value="Chromosome"/>
</dbReference>
<evidence type="ECO:0000256" key="6">
    <source>
        <dbReference type="ARBA" id="ARBA00049288"/>
    </source>
</evidence>
<dbReference type="EMBL" id="CP001431">
    <property type="protein sequence ID" value="ACT69686.1"/>
    <property type="molecule type" value="Genomic_DNA"/>
</dbReference>
<protein>
    <recommendedName>
        <fullName evidence="3 7">Citrate synthase</fullName>
    </recommendedName>
</protein>
<evidence type="ECO:0000256" key="1">
    <source>
        <dbReference type="ARBA" id="ARBA00004751"/>
    </source>
</evidence>
<dbReference type="InterPro" id="IPR016143">
    <property type="entry name" value="Citrate_synth-like_sm_a-sub"/>
</dbReference>
<organism evidence="10 11">
    <name type="scientific">Neorickettsia risticii (strain Illinois)</name>
    <dbReference type="NCBI Taxonomy" id="434131"/>
    <lineage>
        <taxon>Bacteria</taxon>
        <taxon>Pseudomonadati</taxon>
        <taxon>Pseudomonadota</taxon>
        <taxon>Alphaproteobacteria</taxon>
        <taxon>Rickettsiales</taxon>
        <taxon>Anaplasmataceae</taxon>
        <taxon>Neorickettsia</taxon>
    </lineage>
</organism>